<proteinExistence type="predicted"/>
<dbReference type="EMBL" id="GL379807">
    <property type="protein sequence ID" value="EGT41437.1"/>
    <property type="molecule type" value="Genomic_DNA"/>
</dbReference>
<dbReference type="PANTHER" id="PTHR33940:SF1">
    <property type="entry name" value="APOLIPOPHORIN-RELATED"/>
    <property type="match status" value="1"/>
</dbReference>
<evidence type="ECO:0000259" key="1">
    <source>
        <dbReference type="Pfam" id="PF26530"/>
    </source>
</evidence>
<feature type="domain" description="NTF2-like" evidence="1">
    <location>
        <begin position="155"/>
        <end position="262"/>
    </location>
</feature>
<accession>G0MQS3</accession>
<dbReference type="HOGENOM" id="CLU_035851_0_0_1"/>
<dbReference type="Pfam" id="PF26530">
    <property type="entry name" value="NTF2_3"/>
    <property type="match status" value="2"/>
</dbReference>
<dbReference type="PANTHER" id="PTHR33940">
    <property type="entry name" value="PROTEIN CBG13625"/>
    <property type="match status" value="1"/>
</dbReference>
<reference evidence="3" key="1">
    <citation type="submission" date="2011-07" db="EMBL/GenBank/DDBJ databases">
        <authorList>
            <consortium name="Caenorhabditis brenneri Sequencing and Analysis Consortium"/>
            <person name="Wilson R.K."/>
        </authorList>
    </citation>
    <scope>NUCLEOTIDE SEQUENCE [LARGE SCALE GENOMIC DNA]</scope>
    <source>
        <strain evidence="3">PB2801</strain>
    </source>
</reference>
<protein>
    <recommendedName>
        <fullName evidence="1">NTF2-like domain-containing protein</fullName>
    </recommendedName>
</protein>
<dbReference type="InParanoid" id="G0MQS3"/>
<evidence type="ECO:0000313" key="2">
    <source>
        <dbReference type="EMBL" id="EGT41437.1"/>
    </source>
</evidence>
<dbReference type="OrthoDB" id="5868383at2759"/>
<dbReference type="OMA" id="MTHIGRS"/>
<keyword evidence="3" id="KW-1185">Reference proteome</keyword>
<dbReference type="InterPro" id="IPR058721">
    <property type="entry name" value="NTF2_3"/>
</dbReference>
<dbReference type="AlphaFoldDB" id="G0MQS3"/>
<dbReference type="eggNOG" id="KOG4297">
    <property type="taxonomic scope" value="Eukaryota"/>
</dbReference>
<sequence>MTEAMETKDSGAIADLFAEDFLFKGCEGDYDKSKIVALIGKVPVESPFSFSFCFKSAKYHSADNIFFSVIISGFGPTPVEAQFVLSISRKKTGKKLELSEGSVPACKRTHFHGLVAQQSADEMVEKFVSRMTHIGRSSSAQGNTQVSFQQSDAEVVVMSFLKKLTAGLEEKDAEQIGNLFGDDFLFKGCRGTYNKAETLAKINQVPEAANFNFALKSANWNKNGQIEYTVTISGALLVDFDAQFVYCPYLQVLKSGRIPSCPAKRMFANPCLDDPPLFR</sequence>
<organism evidence="3">
    <name type="scientific">Caenorhabditis brenneri</name>
    <name type="common">Nematode worm</name>
    <dbReference type="NCBI Taxonomy" id="135651"/>
    <lineage>
        <taxon>Eukaryota</taxon>
        <taxon>Metazoa</taxon>
        <taxon>Ecdysozoa</taxon>
        <taxon>Nematoda</taxon>
        <taxon>Chromadorea</taxon>
        <taxon>Rhabditida</taxon>
        <taxon>Rhabditina</taxon>
        <taxon>Rhabditomorpha</taxon>
        <taxon>Rhabditoidea</taxon>
        <taxon>Rhabditidae</taxon>
        <taxon>Peloderinae</taxon>
        <taxon>Caenorhabditis</taxon>
    </lineage>
</organism>
<dbReference type="STRING" id="135651.G0MQS3"/>
<feature type="domain" description="NTF2-like" evidence="1">
    <location>
        <begin position="1"/>
        <end position="108"/>
    </location>
</feature>
<dbReference type="FunCoup" id="G0MQS3">
    <property type="interactions" value="1899"/>
</dbReference>
<dbReference type="Proteomes" id="UP000008068">
    <property type="component" value="Unassembled WGS sequence"/>
</dbReference>
<gene>
    <name evidence="2" type="ORF">CAEBREN_05326</name>
</gene>
<evidence type="ECO:0000313" key="3">
    <source>
        <dbReference type="Proteomes" id="UP000008068"/>
    </source>
</evidence>
<name>G0MQS3_CAEBE</name>